<dbReference type="GO" id="GO:0015074">
    <property type="term" value="P:DNA integration"/>
    <property type="evidence" value="ECO:0007669"/>
    <property type="project" value="InterPro"/>
</dbReference>
<evidence type="ECO:0000313" key="3">
    <source>
        <dbReference type="Proteomes" id="UP000634136"/>
    </source>
</evidence>
<dbReference type="PANTHER" id="PTHR42648:SF28">
    <property type="entry name" value="TRANSPOSON-ENCODED PROTEIN WITH RIBONUCLEASE H-LIKE AND RETROVIRUS ZINC FINGER-LIKE DOMAINS"/>
    <property type="match status" value="1"/>
</dbReference>
<dbReference type="OrthoDB" id="1749397at2759"/>
<gene>
    <name evidence="2" type="ORF">G2W53_017653</name>
</gene>
<dbReference type="Gene3D" id="3.30.420.10">
    <property type="entry name" value="Ribonuclease H-like superfamily/Ribonuclease H"/>
    <property type="match status" value="1"/>
</dbReference>
<dbReference type="GO" id="GO:0003676">
    <property type="term" value="F:nucleic acid binding"/>
    <property type="evidence" value="ECO:0007669"/>
    <property type="project" value="InterPro"/>
</dbReference>
<dbReference type="AlphaFoldDB" id="A0A834WQZ5"/>
<dbReference type="SUPFAM" id="SSF53098">
    <property type="entry name" value="Ribonuclease H-like"/>
    <property type="match status" value="1"/>
</dbReference>
<sequence length="199" mass="22327">MGTCVDCAKGKLTKAGKKSATRSEGLLELVHTDISGPYSSTLCGKKYFVTFIDDFSRYGYLYLIKEKFDALEMFKTYKTKIEKQLGKVTKIVRSNPGCEYYGKYDEEDSKGFKFYCPTRGTRIVKALTAKFLELDMAESSCPQPSETIKSRKSVSIPLPSLTETLLVALTRKEIVTLAVQNEDPRIPVIEVPEVHELAP</sequence>
<dbReference type="InterPro" id="IPR012337">
    <property type="entry name" value="RNaseH-like_sf"/>
</dbReference>
<reference evidence="2" key="1">
    <citation type="submission" date="2020-09" db="EMBL/GenBank/DDBJ databases">
        <title>Genome-Enabled Discovery of Anthraquinone Biosynthesis in Senna tora.</title>
        <authorList>
            <person name="Kang S.-H."/>
            <person name="Pandey R.P."/>
            <person name="Lee C.-M."/>
            <person name="Sim J.-S."/>
            <person name="Jeong J.-T."/>
            <person name="Choi B.-S."/>
            <person name="Jung M."/>
            <person name="Ginzburg D."/>
            <person name="Zhao K."/>
            <person name="Won S.Y."/>
            <person name="Oh T.-J."/>
            <person name="Yu Y."/>
            <person name="Kim N.-H."/>
            <person name="Lee O.R."/>
            <person name="Lee T.-H."/>
            <person name="Bashyal P."/>
            <person name="Kim T.-S."/>
            <person name="Lee W.-H."/>
            <person name="Kawkins C."/>
            <person name="Kim C.-K."/>
            <person name="Kim J.S."/>
            <person name="Ahn B.O."/>
            <person name="Rhee S.Y."/>
            <person name="Sohng J.K."/>
        </authorList>
    </citation>
    <scope>NUCLEOTIDE SEQUENCE</scope>
    <source>
        <tissue evidence="2">Leaf</tissue>
    </source>
</reference>
<evidence type="ECO:0000313" key="2">
    <source>
        <dbReference type="EMBL" id="KAF7826489.1"/>
    </source>
</evidence>
<comment type="caution">
    <text evidence="2">The sequence shown here is derived from an EMBL/GenBank/DDBJ whole genome shotgun (WGS) entry which is preliminary data.</text>
</comment>
<feature type="domain" description="Integrase catalytic" evidence="1">
    <location>
        <begin position="19"/>
        <end position="199"/>
    </location>
</feature>
<dbReference type="InterPro" id="IPR036397">
    <property type="entry name" value="RNaseH_sf"/>
</dbReference>
<organism evidence="2 3">
    <name type="scientific">Senna tora</name>
    <dbReference type="NCBI Taxonomy" id="362788"/>
    <lineage>
        <taxon>Eukaryota</taxon>
        <taxon>Viridiplantae</taxon>
        <taxon>Streptophyta</taxon>
        <taxon>Embryophyta</taxon>
        <taxon>Tracheophyta</taxon>
        <taxon>Spermatophyta</taxon>
        <taxon>Magnoliopsida</taxon>
        <taxon>eudicotyledons</taxon>
        <taxon>Gunneridae</taxon>
        <taxon>Pentapetalae</taxon>
        <taxon>rosids</taxon>
        <taxon>fabids</taxon>
        <taxon>Fabales</taxon>
        <taxon>Fabaceae</taxon>
        <taxon>Caesalpinioideae</taxon>
        <taxon>Cassia clade</taxon>
        <taxon>Senna</taxon>
    </lineage>
</organism>
<proteinExistence type="predicted"/>
<protein>
    <submittedName>
        <fullName evidence="2">Retrovirus-related Pol polyprotein from transposon TNT 1-94</fullName>
    </submittedName>
</protein>
<evidence type="ECO:0000259" key="1">
    <source>
        <dbReference type="PROSITE" id="PS50994"/>
    </source>
</evidence>
<keyword evidence="3" id="KW-1185">Reference proteome</keyword>
<dbReference type="InterPro" id="IPR001584">
    <property type="entry name" value="Integrase_cat-core"/>
</dbReference>
<dbReference type="PROSITE" id="PS50994">
    <property type="entry name" value="INTEGRASE"/>
    <property type="match status" value="1"/>
</dbReference>
<name>A0A834WQZ5_9FABA</name>
<dbReference type="Proteomes" id="UP000634136">
    <property type="component" value="Unassembled WGS sequence"/>
</dbReference>
<accession>A0A834WQZ5</accession>
<dbReference type="InterPro" id="IPR039537">
    <property type="entry name" value="Retrotran_Ty1/copia-like"/>
</dbReference>
<dbReference type="EMBL" id="JAAIUW010000006">
    <property type="protein sequence ID" value="KAF7826489.1"/>
    <property type="molecule type" value="Genomic_DNA"/>
</dbReference>
<dbReference type="PANTHER" id="PTHR42648">
    <property type="entry name" value="TRANSPOSASE, PUTATIVE-RELATED"/>
    <property type="match status" value="1"/>
</dbReference>